<dbReference type="Pfam" id="PF08240">
    <property type="entry name" value="ADH_N"/>
    <property type="match status" value="1"/>
</dbReference>
<organism evidence="4 5">
    <name type="scientific">Archangium lansingense</name>
    <dbReference type="NCBI Taxonomy" id="2995310"/>
    <lineage>
        <taxon>Bacteria</taxon>
        <taxon>Pseudomonadati</taxon>
        <taxon>Myxococcota</taxon>
        <taxon>Myxococcia</taxon>
        <taxon>Myxococcales</taxon>
        <taxon>Cystobacterineae</taxon>
        <taxon>Archangiaceae</taxon>
        <taxon>Archangium</taxon>
    </lineage>
</organism>
<dbReference type="InterPro" id="IPR013149">
    <property type="entry name" value="ADH-like_C"/>
</dbReference>
<dbReference type="EMBL" id="JAPNKA010000001">
    <property type="protein sequence ID" value="MCY1076428.1"/>
    <property type="molecule type" value="Genomic_DNA"/>
</dbReference>
<name>A0ABT4A452_9BACT</name>
<dbReference type="PANTHER" id="PTHR48106:SF18">
    <property type="entry name" value="QUINONE OXIDOREDUCTASE PIG3"/>
    <property type="match status" value="1"/>
</dbReference>
<keyword evidence="1" id="KW-0521">NADP</keyword>
<evidence type="ECO:0000313" key="5">
    <source>
        <dbReference type="Proteomes" id="UP001207654"/>
    </source>
</evidence>
<dbReference type="InterPro" id="IPR011032">
    <property type="entry name" value="GroES-like_sf"/>
</dbReference>
<evidence type="ECO:0000259" key="3">
    <source>
        <dbReference type="SMART" id="SM00829"/>
    </source>
</evidence>
<sequence>MSIPDTMRAVVLSAYDGRPESLKVEERPVPRPGPGEVLVRLAAAPINPSDLMFLRGTYGVKKPLPAVPGFEGSGTVVAAGGVAGKLLVGRRVACGASMQGDGTWAEYIRVPLGQCLPLRAHLSDEQGATLFVNPFTAWALMDLARQGKHRAVAQTAAASALGRMLLKLAARERIPLVNVVRRKENAELLRGLGAEHVVDSSEPGFEERLRELFHRLGVTLAFDAVAGPMTGHLLAAMPPGGCVTVYGALSEEESRIPPGAFIFERKRVEGFWLSDFFLSGFGPKQLRALMNVPALVGREMETPVRARLELTKAREAVKLAAEEMTSGKVLLVPG</sequence>
<dbReference type="PANTHER" id="PTHR48106">
    <property type="entry name" value="QUINONE OXIDOREDUCTASE PIG3-RELATED"/>
    <property type="match status" value="1"/>
</dbReference>
<evidence type="ECO:0000256" key="1">
    <source>
        <dbReference type="ARBA" id="ARBA00022857"/>
    </source>
</evidence>
<dbReference type="Gene3D" id="3.40.50.720">
    <property type="entry name" value="NAD(P)-binding Rossmann-like Domain"/>
    <property type="match status" value="1"/>
</dbReference>
<dbReference type="InterPro" id="IPR013154">
    <property type="entry name" value="ADH-like_N"/>
</dbReference>
<dbReference type="Proteomes" id="UP001207654">
    <property type="component" value="Unassembled WGS sequence"/>
</dbReference>
<gene>
    <name evidence="4" type="ORF">OV287_18285</name>
</gene>
<dbReference type="SUPFAM" id="SSF50129">
    <property type="entry name" value="GroES-like"/>
    <property type="match status" value="1"/>
</dbReference>
<keyword evidence="2" id="KW-0560">Oxidoreductase</keyword>
<keyword evidence="5" id="KW-1185">Reference proteome</keyword>
<dbReference type="Gene3D" id="3.90.180.10">
    <property type="entry name" value="Medium-chain alcohol dehydrogenases, catalytic domain"/>
    <property type="match status" value="1"/>
</dbReference>
<comment type="caution">
    <text evidence="4">The sequence shown here is derived from an EMBL/GenBank/DDBJ whole genome shotgun (WGS) entry which is preliminary data.</text>
</comment>
<dbReference type="InterPro" id="IPR020843">
    <property type="entry name" value="ER"/>
</dbReference>
<proteinExistence type="predicted"/>
<evidence type="ECO:0000256" key="2">
    <source>
        <dbReference type="ARBA" id="ARBA00023002"/>
    </source>
</evidence>
<dbReference type="SMART" id="SM00829">
    <property type="entry name" value="PKS_ER"/>
    <property type="match status" value="1"/>
</dbReference>
<dbReference type="CDD" id="cd08291">
    <property type="entry name" value="ETR_like_1"/>
    <property type="match status" value="1"/>
</dbReference>
<reference evidence="4 5" key="1">
    <citation type="submission" date="2022-11" db="EMBL/GenBank/DDBJ databases">
        <title>Minimal conservation of predation-associated metabolite biosynthetic gene clusters underscores biosynthetic potential of Myxococcota including descriptions for ten novel species: Archangium lansinium sp. nov., Myxococcus landrumus sp. nov., Nannocystis bai.</title>
        <authorList>
            <person name="Ahearne A."/>
            <person name="Stevens C."/>
            <person name="Phillips K."/>
        </authorList>
    </citation>
    <scope>NUCLEOTIDE SEQUENCE [LARGE SCALE GENOMIC DNA]</scope>
    <source>
        <strain evidence="4 5">MIWBW</strain>
    </source>
</reference>
<dbReference type="Pfam" id="PF00107">
    <property type="entry name" value="ADH_zinc_N"/>
    <property type="match status" value="1"/>
</dbReference>
<dbReference type="SUPFAM" id="SSF51735">
    <property type="entry name" value="NAD(P)-binding Rossmann-fold domains"/>
    <property type="match status" value="1"/>
</dbReference>
<accession>A0ABT4A452</accession>
<feature type="domain" description="Enoyl reductase (ER)" evidence="3">
    <location>
        <begin position="17"/>
        <end position="331"/>
    </location>
</feature>
<protein>
    <submittedName>
        <fullName evidence="4">Zinc-binding dehydrogenase</fullName>
    </submittedName>
</protein>
<dbReference type="RefSeq" id="WP_267535319.1">
    <property type="nucleotide sequence ID" value="NZ_JAPNKA010000001.1"/>
</dbReference>
<evidence type="ECO:0000313" key="4">
    <source>
        <dbReference type="EMBL" id="MCY1076428.1"/>
    </source>
</evidence>
<dbReference type="InterPro" id="IPR036291">
    <property type="entry name" value="NAD(P)-bd_dom_sf"/>
</dbReference>